<dbReference type="Proteomes" id="UP000030758">
    <property type="component" value="Unassembled WGS sequence"/>
</dbReference>
<dbReference type="EMBL" id="KL367752">
    <property type="protein sequence ID" value="KFD59724.1"/>
    <property type="molecule type" value="Genomic_DNA"/>
</dbReference>
<sequence>MTRSTTPLTKLAALEPYNRRMISTLMRKYNVTLRNYRAINVAKKKQHLHLLRQLNYTAQGRNLRTFLCNKQGNDCLRGKLMTGHAYRRLIQLRTRTVPTNTQKLLGRSNPTDPQTRCCHCGNMTGAAETLEHIIQHCPTTHELRVLRHNLLMHEFTSMAEAKGYHVTTDPRLTLNGLVKILDLILTRPTVAAIIDIAVPWGNNRTFSARRQQKIEKYGGLRPQVRSMHAASEVIVDALIVGARGKWDPCNNKTLKKLGLKLSHGQISGLCTLMAMRTAKVVDHFFTTPC</sequence>
<organism evidence="1">
    <name type="scientific">Trichuris suis</name>
    <name type="common">pig whipworm</name>
    <dbReference type="NCBI Taxonomy" id="68888"/>
    <lineage>
        <taxon>Eukaryota</taxon>
        <taxon>Metazoa</taxon>
        <taxon>Ecdysozoa</taxon>
        <taxon>Nematoda</taxon>
        <taxon>Enoplea</taxon>
        <taxon>Dorylaimia</taxon>
        <taxon>Trichinellida</taxon>
        <taxon>Trichuridae</taxon>
        <taxon>Trichuris</taxon>
    </lineage>
</organism>
<evidence type="ECO:0000313" key="1">
    <source>
        <dbReference type="EMBL" id="KFD59724.1"/>
    </source>
</evidence>
<proteinExistence type="predicted"/>
<gene>
    <name evidence="1" type="ORF">M514_28095</name>
</gene>
<accession>A0A085MR78</accession>
<protein>
    <recommendedName>
        <fullName evidence="2">Reverse transcriptase zinc-binding domain-containing protein</fullName>
    </recommendedName>
</protein>
<dbReference type="AlphaFoldDB" id="A0A085MR78"/>
<name>A0A085MR78_9BILA</name>
<evidence type="ECO:0008006" key="2">
    <source>
        <dbReference type="Google" id="ProtNLM"/>
    </source>
</evidence>
<reference evidence="1" key="1">
    <citation type="journal article" date="2014" name="Nat. Genet.">
        <title>Genome and transcriptome of the porcine whipworm Trichuris suis.</title>
        <authorList>
            <person name="Jex A.R."/>
            <person name="Nejsum P."/>
            <person name="Schwarz E.M."/>
            <person name="Hu L."/>
            <person name="Young N.D."/>
            <person name="Hall R.S."/>
            <person name="Korhonen P.K."/>
            <person name="Liao S."/>
            <person name="Thamsborg S."/>
            <person name="Xia J."/>
            <person name="Xu P."/>
            <person name="Wang S."/>
            <person name="Scheerlinck J.P."/>
            <person name="Hofmann A."/>
            <person name="Sternberg P.W."/>
            <person name="Wang J."/>
            <person name="Gasser R.B."/>
        </authorList>
    </citation>
    <scope>NUCLEOTIDE SEQUENCE [LARGE SCALE GENOMIC DNA]</scope>
    <source>
        <strain evidence="1">DCEP-RM93F</strain>
    </source>
</reference>